<organism evidence="1 2">
    <name type="scientific">Candidatus Phycorickettsia trachydisci</name>
    <dbReference type="NCBI Taxonomy" id="2115978"/>
    <lineage>
        <taxon>Bacteria</taxon>
        <taxon>Pseudomonadati</taxon>
        <taxon>Pseudomonadota</taxon>
        <taxon>Alphaproteobacteria</taxon>
        <taxon>Rickettsiales</taxon>
        <taxon>Rickettsiaceae</taxon>
        <taxon>Candidatus Phycorickettsia</taxon>
    </lineage>
</organism>
<evidence type="ECO:0000313" key="1">
    <source>
        <dbReference type="EMBL" id="AVP87231.1"/>
    </source>
</evidence>
<proteinExistence type="predicted"/>
<dbReference type="KEGG" id="ptc:phytr_2750"/>
<evidence type="ECO:0000313" key="2">
    <source>
        <dbReference type="Proteomes" id="UP000241762"/>
    </source>
</evidence>
<keyword evidence="2" id="KW-1185">Reference proteome</keyword>
<reference evidence="1 2" key="1">
    <citation type="submission" date="2018-03" db="EMBL/GenBank/DDBJ databases">
        <title>A gene transfer event suggests a long-term partnership between eustigmatophyte algae and a novel lineage of endosymbiotic bacteria.</title>
        <authorList>
            <person name="Yurchenko T."/>
            <person name="Sevcikova T."/>
            <person name="Pribyl P."/>
            <person name="El Karkouri K."/>
            <person name="Klimes V."/>
            <person name="Amaral R."/>
            <person name="Zbrankova V."/>
            <person name="Kim E."/>
            <person name="Raoult D."/>
            <person name="Santos L.M.A."/>
            <person name="Elias M."/>
        </authorList>
    </citation>
    <scope>NUCLEOTIDE SEQUENCE [LARGE SCALE GENOMIC DNA]</scope>
    <source>
        <strain evidence="1">CCALA 838</strain>
    </source>
</reference>
<name>A0A2P1P7J0_9RICK</name>
<gene>
    <name evidence="1" type="ORF">phytr_2750</name>
</gene>
<dbReference type="EMBL" id="CP027845">
    <property type="protein sequence ID" value="AVP87231.1"/>
    <property type="molecule type" value="Genomic_DNA"/>
</dbReference>
<accession>A0A2P1P7J0</accession>
<dbReference type="RefSeq" id="WP_106874099.1">
    <property type="nucleotide sequence ID" value="NZ_CP027845.1"/>
</dbReference>
<dbReference type="AlphaFoldDB" id="A0A2P1P7J0"/>
<sequence length="271" mass="29632">MNVRTIATKLFKPSTATFTNKSAIIKSSAVPSTGKSAFTQIDKKYINSFRVFNEQDHWRHAEYYAQKSKESAIEAKTALFKIPSDLNNNLGGIGSQGVAALKSIPTVGGGLFAAKLGVSLMPNFLLKSVIQLPINCMFSNPFLTTLGLMGFQIAKEPKYLKDTTKNVGKVLYHTPASLYNASQGALEASKASMMPKKYNTFVYGEEKDSVVVFPALCENKGEGVKEYSIYKDMKPGSEFIGQVDTDTFEITDPALQLLGNPLEDCTLHEVS</sequence>
<protein>
    <submittedName>
        <fullName evidence="1">Uncharacterized protein</fullName>
    </submittedName>
</protein>
<dbReference type="Proteomes" id="UP000241762">
    <property type="component" value="Chromosome"/>
</dbReference>